<dbReference type="InterPro" id="IPR021109">
    <property type="entry name" value="Peptidase_aspartic_dom_sf"/>
</dbReference>
<feature type="compositionally biased region" description="Basic and acidic residues" evidence="1">
    <location>
        <begin position="241"/>
        <end position="253"/>
    </location>
</feature>
<evidence type="ECO:0008006" key="5">
    <source>
        <dbReference type="Google" id="ProtNLM"/>
    </source>
</evidence>
<evidence type="ECO:0000313" key="3">
    <source>
        <dbReference type="EMBL" id="CEM35009.1"/>
    </source>
</evidence>
<accession>A0A0G4GVN1</accession>
<feature type="signal peptide" evidence="2">
    <location>
        <begin position="1"/>
        <end position="25"/>
    </location>
</feature>
<dbReference type="OrthoDB" id="441724at2759"/>
<gene>
    <name evidence="3" type="ORF">Vbra_18798</name>
</gene>
<dbReference type="VEuPathDB" id="CryptoDB:Vbra_18798"/>
<evidence type="ECO:0000256" key="2">
    <source>
        <dbReference type="SAM" id="SignalP"/>
    </source>
</evidence>
<proteinExistence type="predicted"/>
<organism evidence="3 4">
    <name type="scientific">Vitrella brassicaformis (strain CCMP3155)</name>
    <dbReference type="NCBI Taxonomy" id="1169540"/>
    <lineage>
        <taxon>Eukaryota</taxon>
        <taxon>Sar</taxon>
        <taxon>Alveolata</taxon>
        <taxon>Colpodellida</taxon>
        <taxon>Vitrellaceae</taxon>
        <taxon>Vitrella</taxon>
    </lineage>
</organism>
<dbReference type="InParanoid" id="A0A0G4GVN1"/>
<protein>
    <recommendedName>
        <fullName evidence="5">Peptidase A1 domain-containing protein</fullName>
    </recommendedName>
</protein>
<feature type="compositionally biased region" description="Basic residues" evidence="1">
    <location>
        <begin position="254"/>
        <end position="265"/>
    </location>
</feature>
<dbReference type="PhylomeDB" id="A0A0G4GVN1"/>
<dbReference type="Proteomes" id="UP000041254">
    <property type="component" value="Unassembled WGS sequence"/>
</dbReference>
<dbReference type="SUPFAM" id="SSF50630">
    <property type="entry name" value="Acid proteases"/>
    <property type="match status" value="1"/>
</dbReference>
<dbReference type="EMBL" id="CDMY01000840">
    <property type="protein sequence ID" value="CEM35009.1"/>
    <property type="molecule type" value="Genomic_DNA"/>
</dbReference>
<sequence>MARRRSLLAWLGLTTIAVSTQSVSAEPAYIIEMKEDGGQLLLPLTAAGQQVNLYLDSMGQGIRLFQYNTSACPLDKGGKPAAGRVCFDPLKAENGTCWCKTQIHQKCIVDPTRPSFKCACMNQTDEHSFQEYPYSWDGVEYEEHRQEGTGSVSIDLPSAAPGSPSAVLHFAKEKAALKLINNRTQHQEWPLFMGAGDGLWGLSGRSLSCRNESVFSDLLASVNATSFAFDVSITIPTAPADTRKDSHTRDHPIHSRRRLNKRKKGAAALGGGGHKNELHIGGWTKKYGPIAWSERKQTGGFMQDALPQFVLYHPSVCGADLLYNDSSNWVAAVDTGAECLGLPSFIWERLMAWLPVDCPDGKPPAQPAKKGERPPPQYPVWRYRDTHPTLCSPRKDARPLPVFQFRLSEDEEGPRLNIPLESLVRWNASSKREELCVSGEAPAYIIGRPLEYTTSPYMTFGTYVLNNLYYVVNDANNTIGFAQKNLKAAGSDAFCAMEASCLGSQTYYRPRNVCLDPTCSKWYFKTLDAHTKECRYFSSLPAMAVTILVLLACTDLWGHHLYKLALQKARAICR</sequence>
<dbReference type="Gene3D" id="2.40.70.10">
    <property type="entry name" value="Acid Proteases"/>
    <property type="match status" value="1"/>
</dbReference>
<evidence type="ECO:0000256" key="1">
    <source>
        <dbReference type="SAM" id="MobiDB-lite"/>
    </source>
</evidence>
<evidence type="ECO:0000313" key="4">
    <source>
        <dbReference type="Proteomes" id="UP000041254"/>
    </source>
</evidence>
<dbReference type="AlphaFoldDB" id="A0A0G4GVN1"/>
<name>A0A0G4GVN1_VITBC</name>
<dbReference type="OMA" id="GPIVWSE"/>
<feature type="chain" id="PRO_5005190560" description="Peptidase A1 domain-containing protein" evidence="2">
    <location>
        <begin position="26"/>
        <end position="574"/>
    </location>
</feature>
<keyword evidence="2" id="KW-0732">Signal</keyword>
<feature type="region of interest" description="Disordered" evidence="1">
    <location>
        <begin position="240"/>
        <end position="271"/>
    </location>
</feature>
<dbReference type="FunCoup" id="A0A0G4GVN1">
    <property type="interactions" value="13"/>
</dbReference>
<keyword evidence="4" id="KW-1185">Reference proteome</keyword>
<reference evidence="3 4" key="1">
    <citation type="submission" date="2014-11" db="EMBL/GenBank/DDBJ databases">
        <authorList>
            <person name="Zhu J."/>
            <person name="Qi W."/>
            <person name="Song R."/>
        </authorList>
    </citation>
    <scope>NUCLEOTIDE SEQUENCE [LARGE SCALE GENOMIC DNA]</scope>
</reference>